<dbReference type="GO" id="GO:0008270">
    <property type="term" value="F:zinc ion binding"/>
    <property type="evidence" value="ECO:0007669"/>
    <property type="project" value="UniProtKB-KW"/>
</dbReference>
<feature type="region of interest" description="Disordered" evidence="2">
    <location>
        <begin position="103"/>
        <end position="150"/>
    </location>
</feature>
<protein>
    <recommendedName>
        <fullName evidence="3">RING-type domain-containing protein</fullName>
    </recommendedName>
</protein>
<feature type="region of interest" description="Disordered" evidence="2">
    <location>
        <begin position="177"/>
        <end position="280"/>
    </location>
</feature>
<keyword evidence="1" id="KW-0479">Metal-binding</keyword>
<dbReference type="SUPFAM" id="SSF57850">
    <property type="entry name" value="RING/U-box"/>
    <property type="match status" value="1"/>
</dbReference>
<dbReference type="EMBL" id="BAUL01000167">
    <property type="protein sequence ID" value="GAD96486.1"/>
    <property type="molecule type" value="Genomic_DNA"/>
</dbReference>
<feature type="compositionally biased region" description="Polar residues" evidence="2">
    <location>
        <begin position="189"/>
        <end position="198"/>
    </location>
</feature>
<feature type="compositionally biased region" description="Polar residues" evidence="2">
    <location>
        <begin position="108"/>
        <end position="117"/>
    </location>
</feature>
<dbReference type="InterPro" id="IPR001841">
    <property type="entry name" value="Znf_RING"/>
</dbReference>
<keyword evidence="1" id="KW-0863">Zinc-finger</keyword>
<organism evidence="4 5">
    <name type="scientific">Byssochlamys spectabilis (strain No. 5 / NBRC 109023)</name>
    <name type="common">Paecilomyces variotii</name>
    <dbReference type="NCBI Taxonomy" id="1356009"/>
    <lineage>
        <taxon>Eukaryota</taxon>
        <taxon>Fungi</taxon>
        <taxon>Dikarya</taxon>
        <taxon>Ascomycota</taxon>
        <taxon>Pezizomycotina</taxon>
        <taxon>Eurotiomycetes</taxon>
        <taxon>Eurotiomycetidae</taxon>
        <taxon>Eurotiales</taxon>
        <taxon>Thermoascaceae</taxon>
        <taxon>Paecilomyces</taxon>
    </lineage>
</organism>
<proteinExistence type="predicted"/>
<gene>
    <name evidence="4" type="ORF">PVAR5_5141</name>
</gene>
<keyword evidence="1" id="KW-0862">Zinc</keyword>
<comment type="caution">
    <text evidence="4">The sequence shown here is derived from an EMBL/GenBank/DDBJ whole genome shotgun (WGS) entry which is preliminary data.</text>
</comment>
<feature type="compositionally biased region" description="Polar residues" evidence="2">
    <location>
        <begin position="205"/>
        <end position="237"/>
    </location>
</feature>
<reference evidence="5" key="1">
    <citation type="journal article" date="2014" name="Genome Announc.">
        <title>Draft genome sequence of the formaldehyde-resistant fungus Byssochlamys spectabilis No. 5 (anamorph Paecilomyces variotii No. 5) (NBRC109023).</title>
        <authorList>
            <person name="Oka T."/>
            <person name="Ekino K."/>
            <person name="Fukuda K."/>
            <person name="Nomura Y."/>
        </authorList>
    </citation>
    <scope>NUCLEOTIDE SEQUENCE [LARGE SCALE GENOMIC DNA]</scope>
    <source>
        <strain evidence="5">No. 5 / NBRC 109023</strain>
    </source>
</reference>
<keyword evidence="5" id="KW-1185">Reference proteome</keyword>
<feature type="compositionally biased region" description="Basic and acidic residues" evidence="2">
    <location>
        <begin position="238"/>
        <end position="248"/>
    </location>
</feature>
<dbReference type="OrthoDB" id="8062037at2759"/>
<evidence type="ECO:0000256" key="2">
    <source>
        <dbReference type="SAM" id="MobiDB-lite"/>
    </source>
</evidence>
<dbReference type="PROSITE" id="PS50089">
    <property type="entry name" value="ZF_RING_2"/>
    <property type="match status" value="1"/>
</dbReference>
<feature type="compositionally biased region" description="Polar residues" evidence="2">
    <location>
        <begin position="249"/>
        <end position="280"/>
    </location>
</feature>
<dbReference type="InterPro" id="IPR013083">
    <property type="entry name" value="Znf_RING/FYVE/PHD"/>
</dbReference>
<dbReference type="AlphaFoldDB" id="V5G3B5"/>
<dbReference type="PANTHER" id="PTHR21540:SF0">
    <property type="entry name" value="PHD FAMILY PROTEIN"/>
    <property type="match status" value="1"/>
</dbReference>
<dbReference type="PANTHER" id="PTHR21540">
    <property type="entry name" value="RING FINGER AND SWIM DOMAIN-CONTAINING PROTEIN 2"/>
    <property type="match status" value="1"/>
</dbReference>
<accession>V5G3B5</accession>
<evidence type="ECO:0000313" key="5">
    <source>
        <dbReference type="Proteomes" id="UP000018001"/>
    </source>
</evidence>
<dbReference type="eggNOG" id="ENOG502QQCT">
    <property type="taxonomic scope" value="Eukaryota"/>
</dbReference>
<feature type="region of interest" description="Disordered" evidence="2">
    <location>
        <begin position="332"/>
        <end position="354"/>
    </location>
</feature>
<feature type="domain" description="RING-type" evidence="3">
    <location>
        <begin position="321"/>
        <end position="395"/>
    </location>
</feature>
<dbReference type="GO" id="GO:0061630">
    <property type="term" value="F:ubiquitin protein ligase activity"/>
    <property type="evidence" value="ECO:0007669"/>
    <property type="project" value="InterPro"/>
</dbReference>
<dbReference type="HOGENOM" id="CLU_049926_0_0_1"/>
<feature type="compositionally biased region" description="Basic and acidic residues" evidence="2">
    <location>
        <begin position="333"/>
        <end position="351"/>
    </location>
</feature>
<dbReference type="Gene3D" id="3.30.40.10">
    <property type="entry name" value="Zinc/RING finger domain, C3HC4 (zinc finger)"/>
    <property type="match status" value="1"/>
</dbReference>
<evidence type="ECO:0000313" key="4">
    <source>
        <dbReference type="EMBL" id="GAD96486.1"/>
    </source>
</evidence>
<feature type="compositionally biased region" description="Low complexity" evidence="2">
    <location>
        <begin position="119"/>
        <end position="142"/>
    </location>
</feature>
<dbReference type="InterPro" id="IPR039903">
    <property type="entry name" value="Zswim2"/>
</dbReference>
<name>V5G3B5_BYSSN</name>
<evidence type="ECO:0000259" key="3">
    <source>
        <dbReference type="PROSITE" id="PS50089"/>
    </source>
</evidence>
<evidence type="ECO:0000256" key="1">
    <source>
        <dbReference type="PROSITE-ProRule" id="PRU00175"/>
    </source>
</evidence>
<dbReference type="Proteomes" id="UP000018001">
    <property type="component" value="Unassembled WGS sequence"/>
</dbReference>
<sequence length="400" mass="44523">MSLYSAASSSPYDLGSIIQLYPEEEPNCSGFAVTQGRRCRCRVNQLNRQKACSLLDRGTRDLEQGHDIDGLLDQLAVLALCKRFHQDQRHSLVSRWEQKVEDFRRQDQVSTRTTPVRNSRLLSSSPFSSSSSPSTLGYSQGRGYRRYGSPDEVCNAQRVADLLQSMSDRLERMVEILEDSGENVRQRENATGSTTNRNTQREESTVTARTAISRTSSRTVEPDNFSVQRSSASTGTERTVESTRDTSEMRPSTSSASGVTPSTTAAPASNSRSMTSSRPVTVSLVRVPEININRTIPTSTGTATAATTRRTVTQKPIEGDCSICTNPLIHVHPAHEGSSTEHTTRAENRNEDENESSRLSWCKAQCGSNYHKECIDQWLSTCRSMFRNPTCPYCRAQWVE</sequence>
<dbReference type="InParanoid" id="V5G3B5"/>